<proteinExistence type="predicted"/>
<dbReference type="InterPro" id="IPR037997">
    <property type="entry name" value="Dgk1-like"/>
</dbReference>
<evidence type="ECO:0000313" key="1">
    <source>
        <dbReference type="EMBL" id="QIJ71985.1"/>
    </source>
</evidence>
<reference evidence="1 2" key="1">
    <citation type="submission" date="2020-02" db="EMBL/GenBank/DDBJ databases">
        <title>Genome analysis of Thermosulfuriphilus ammonigenes ST65T, an anaerobic thermophilic chemolithoautotrophic bacterium isolated from a deep-sea hydrothermal vent.</title>
        <authorList>
            <person name="Slobodkina G."/>
            <person name="Allioux M."/>
            <person name="Merkel A."/>
            <person name="Alain K."/>
            <person name="Jebbar M."/>
            <person name="Slobodkin A."/>
        </authorList>
    </citation>
    <scope>NUCLEOTIDE SEQUENCE [LARGE SCALE GENOMIC DNA]</scope>
    <source>
        <strain evidence="1 2">ST65</strain>
    </source>
</reference>
<dbReference type="PANTHER" id="PTHR31303:SF1">
    <property type="entry name" value="CTP-DEPENDENT DIACYLGLYCEROL KINASE 1"/>
    <property type="match status" value="1"/>
</dbReference>
<name>A0A6G7PWB7_9BACT</name>
<organism evidence="1 2">
    <name type="scientific">Thermosulfuriphilus ammonigenes</name>
    <dbReference type="NCBI Taxonomy" id="1936021"/>
    <lineage>
        <taxon>Bacteria</taxon>
        <taxon>Pseudomonadati</taxon>
        <taxon>Thermodesulfobacteriota</taxon>
        <taxon>Thermodesulfobacteria</taxon>
        <taxon>Thermodesulfobacteriales</taxon>
        <taxon>Thermodesulfobacteriaceae</taxon>
        <taxon>Thermosulfuriphilus</taxon>
    </lineage>
</organism>
<keyword evidence="2" id="KW-1185">Reference proteome</keyword>
<dbReference type="Proteomes" id="UP000502179">
    <property type="component" value="Chromosome"/>
</dbReference>
<dbReference type="KEGG" id="tav:G4V39_06770"/>
<dbReference type="RefSeq" id="WP_166032202.1">
    <property type="nucleotide sequence ID" value="NZ_JACDUQ010000001.1"/>
</dbReference>
<gene>
    <name evidence="1" type="ORF">G4V39_06770</name>
</gene>
<protein>
    <submittedName>
        <fullName evidence="1">Uncharacterized protein</fullName>
    </submittedName>
</protein>
<evidence type="ECO:0000313" key="2">
    <source>
        <dbReference type="Proteomes" id="UP000502179"/>
    </source>
</evidence>
<dbReference type="GO" id="GO:0004143">
    <property type="term" value="F:ATP-dependent diacylglycerol kinase activity"/>
    <property type="evidence" value="ECO:0007669"/>
    <property type="project" value="InterPro"/>
</dbReference>
<accession>A0A6G7PWB7</accession>
<dbReference type="PANTHER" id="PTHR31303">
    <property type="entry name" value="CTP-DEPENDENT DIACYLGLYCEROL KINASE 1"/>
    <property type="match status" value="1"/>
</dbReference>
<sequence>MAGGSLAFWPQKGLEILAASFISADLLRQKSPLLNRVALRFFKPLMREKERQRLSGASFFLLSATVARAFFPRSGREAIVISAVADPLAGLAGGLKKSRGKSIIGSLSLFAGAWITARTLGLQKPALVAALATLFERYGPFDDNLRLPLALAFSLDVLHLTSDQQNGKKEG</sequence>
<dbReference type="EMBL" id="CP048877">
    <property type="protein sequence ID" value="QIJ71985.1"/>
    <property type="molecule type" value="Genomic_DNA"/>
</dbReference>
<dbReference type="AlphaFoldDB" id="A0A6G7PWB7"/>